<dbReference type="AlphaFoldDB" id="H8GZF0"/>
<gene>
    <name evidence="2" type="primary">gpm</name>
    <name evidence="2" type="ordered locus">DGo_CA1071</name>
</gene>
<name>H8GZF0_DEIGI</name>
<accession>H8GZF0</accession>
<evidence type="ECO:0000313" key="2">
    <source>
        <dbReference type="EMBL" id="AFD24998.1"/>
    </source>
</evidence>
<dbReference type="EMBL" id="CP002191">
    <property type="protein sequence ID" value="AFD24998.1"/>
    <property type="molecule type" value="Genomic_DNA"/>
</dbReference>
<dbReference type="OrthoDB" id="64342at2"/>
<evidence type="ECO:0000313" key="3">
    <source>
        <dbReference type="Proteomes" id="UP000007575"/>
    </source>
</evidence>
<dbReference type="Gene3D" id="3.40.50.1240">
    <property type="entry name" value="Phosphoglycerate mutase-like"/>
    <property type="match status" value="1"/>
</dbReference>
<dbReference type="STRING" id="745776.DGo_CA1071"/>
<feature type="binding site" evidence="1">
    <location>
        <position position="62"/>
    </location>
    <ligand>
        <name>substrate</name>
    </ligand>
</feature>
<dbReference type="GO" id="GO:0016791">
    <property type="term" value="F:phosphatase activity"/>
    <property type="evidence" value="ECO:0007669"/>
    <property type="project" value="TreeGrafter"/>
</dbReference>
<dbReference type="eggNOG" id="COG0406">
    <property type="taxonomic scope" value="Bacteria"/>
</dbReference>
<dbReference type="CDD" id="cd07067">
    <property type="entry name" value="HP_PGM_like"/>
    <property type="match status" value="1"/>
</dbReference>
<dbReference type="KEGG" id="dgo:DGo_CA1071"/>
<dbReference type="RefSeq" id="WP_014684481.1">
    <property type="nucleotide sequence ID" value="NC_017790.1"/>
</dbReference>
<dbReference type="SUPFAM" id="SSF53254">
    <property type="entry name" value="Phosphoglycerate mutase-like"/>
    <property type="match status" value="1"/>
</dbReference>
<dbReference type="PATRIC" id="fig|745776.4.peg.1099"/>
<feature type="binding site" evidence="1">
    <location>
        <begin position="8"/>
        <end position="15"/>
    </location>
    <ligand>
        <name>substrate</name>
    </ligand>
</feature>
<dbReference type="GO" id="GO:0005737">
    <property type="term" value="C:cytoplasm"/>
    <property type="evidence" value="ECO:0007669"/>
    <property type="project" value="TreeGrafter"/>
</dbReference>
<sequence length="205" mass="21634">MPRLFLVRHAETEHNQRQVLQGAASAPGVISARGEAQARACGLALAALALPDPRVYASTYRRAQQTAGAIADALGVGLTVLDGLQEMEVGDWAGRPYSALDVSADRIRHEDGSFGFAGGESGGQVRARLRVALQGALARGGTPVVVSHGLALQAALCELLRVPLDDAWNDQRYAHANTAVTELEGEAGAWRVVRLADTQHLEGVL</sequence>
<dbReference type="InterPro" id="IPR050275">
    <property type="entry name" value="PGM_Phosphatase"/>
</dbReference>
<protein>
    <submittedName>
        <fullName evidence="2">Phosphoglyceromutase 2, co-factor independent</fullName>
    </submittedName>
</protein>
<evidence type="ECO:0000256" key="1">
    <source>
        <dbReference type="PIRSR" id="PIRSR613078-2"/>
    </source>
</evidence>
<dbReference type="InterPro" id="IPR029033">
    <property type="entry name" value="His_PPase_superfam"/>
</dbReference>
<dbReference type="SMART" id="SM00855">
    <property type="entry name" value="PGAM"/>
    <property type="match status" value="1"/>
</dbReference>
<dbReference type="HOGENOM" id="CLU_033323_9_5_0"/>
<dbReference type="PANTHER" id="PTHR48100:SF1">
    <property type="entry name" value="HISTIDINE PHOSPHATASE FAMILY PROTEIN-RELATED"/>
    <property type="match status" value="1"/>
</dbReference>
<dbReference type="PANTHER" id="PTHR48100">
    <property type="entry name" value="BROAD-SPECIFICITY PHOSPHATASE YOR283W-RELATED"/>
    <property type="match status" value="1"/>
</dbReference>
<dbReference type="InterPro" id="IPR013078">
    <property type="entry name" value="His_Pase_superF_clade-1"/>
</dbReference>
<organism evidence="2 3">
    <name type="scientific">Deinococcus gobiensis (strain DSM 21396 / JCM 16679 / CGMCC 1.7299 / I-0)</name>
    <dbReference type="NCBI Taxonomy" id="745776"/>
    <lineage>
        <taxon>Bacteria</taxon>
        <taxon>Thermotogati</taxon>
        <taxon>Deinococcota</taxon>
        <taxon>Deinococci</taxon>
        <taxon>Deinococcales</taxon>
        <taxon>Deinococcaceae</taxon>
        <taxon>Deinococcus</taxon>
    </lineage>
</organism>
<proteinExistence type="predicted"/>
<reference evidence="2 3" key="1">
    <citation type="journal article" date="2012" name="PLoS ONE">
        <title>Genome sequence and transcriptome analysis of the radioresistant bacterium Deinococcus gobiensis: insights into the extreme environmental adaptations.</title>
        <authorList>
            <person name="Yuan M."/>
            <person name="Chen M."/>
            <person name="Zhang W."/>
            <person name="Lu W."/>
            <person name="Wang J."/>
            <person name="Yang M."/>
            <person name="Zhao P."/>
            <person name="Tang R."/>
            <person name="Li X."/>
            <person name="Hao Y."/>
            <person name="Zhou Z."/>
            <person name="Zhan Y."/>
            <person name="Yu H."/>
            <person name="Teng C."/>
            <person name="Yan Y."/>
            <person name="Ping S."/>
            <person name="Wang Y."/>
            <person name="Lin M."/>
        </authorList>
    </citation>
    <scope>NUCLEOTIDE SEQUENCE [LARGE SCALE GENOMIC DNA]</scope>
    <source>
        <strain evidence="2 3">I-0</strain>
    </source>
</reference>
<keyword evidence="3" id="KW-1185">Reference proteome</keyword>
<dbReference type="Pfam" id="PF00300">
    <property type="entry name" value="His_Phos_1"/>
    <property type="match status" value="1"/>
</dbReference>
<dbReference type="Proteomes" id="UP000007575">
    <property type="component" value="Chromosome"/>
</dbReference>